<dbReference type="InterPro" id="IPR003509">
    <property type="entry name" value="UPF0102_YraN-like"/>
</dbReference>
<dbReference type="STRING" id="1032480.MLP_16670"/>
<organism evidence="3 4">
    <name type="scientific">Microlunatus phosphovorus (strain ATCC 700054 / DSM 10555 / JCM 9379 / NBRC 101784 / NCIMB 13414 / VKM Ac-1990 / NM-1)</name>
    <dbReference type="NCBI Taxonomy" id="1032480"/>
    <lineage>
        <taxon>Bacteria</taxon>
        <taxon>Bacillati</taxon>
        <taxon>Actinomycetota</taxon>
        <taxon>Actinomycetes</taxon>
        <taxon>Propionibacteriales</taxon>
        <taxon>Propionibacteriaceae</taxon>
        <taxon>Microlunatus</taxon>
    </lineage>
</organism>
<gene>
    <name evidence="3" type="ordered locus">MLP_16670</name>
</gene>
<evidence type="ECO:0000256" key="2">
    <source>
        <dbReference type="HAMAP-Rule" id="MF_00048"/>
    </source>
</evidence>
<evidence type="ECO:0000256" key="1">
    <source>
        <dbReference type="ARBA" id="ARBA00006738"/>
    </source>
</evidence>
<sequence>MRRTRNEIGATGETLAALELQSQGMEILDRNWSCRWGELDVVALDPSGGRRTAVFCEVKCRTGRGYGDPLESLTYAKVSRLRKLAAEWLSQHPGLALDGVRLDAIGVLLERDRQPVLTHVVGIGE</sequence>
<dbReference type="EMBL" id="AP012204">
    <property type="protein sequence ID" value="BAK34681.1"/>
    <property type="molecule type" value="Genomic_DNA"/>
</dbReference>
<dbReference type="Gene3D" id="3.40.1350.10">
    <property type="match status" value="1"/>
</dbReference>
<dbReference type="HOGENOM" id="CLU_115353_2_3_11"/>
<dbReference type="Proteomes" id="UP000007947">
    <property type="component" value="Chromosome"/>
</dbReference>
<dbReference type="AlphaFoldDB" id="F5XRJ1"/>
<dbReference type="InterPro" id="IPR011335">
    <property type="entry name" value="Restrct_endonuc-II-like"/>
</dbReference>
<dbReference type="PANTHER" id="PTHR34039">
    <property type="entry name" value="UPF0102 PROTEIN YRAN"/>
    <property type="match status" value="1"/>
</dbReference>
<dbReference type="InterPro" id="IPR011856">
    <property type="entry name" value="tRNA_endonuc-like_dom_sf"/>
</dbReference>
<dbReference type="eggNOG" id="COG0792">
    <property type="taxonomic scope" value="Bacteria"/>
</dbReference>
<reference evidence="3 4" key="1">
    <citation type="submission" date="2011-05" db="EMBL/GenBank/DDBJ databases">
        <title>Whole genome sequence of Microlunatus phosphovorus NM-1.</title>
        <authorList>
            <person name="Hosoyama A."/>
            <person name="Sasaki K."/>
            <person name="Harada T."/>
            <person name="Igarashi R."/>
            <person name="Kawakoshi A."/>
            <person name="Sasagawa M."/>
            <person name="Fukada J."/>
            <person name="Nakamura S."/>
            <person name="Katano Y."/>
            <person name="Hanada S."/>
            <person name="Kamagata Y."/>
            <person name="Nakamura N."/>
            <person name="Yamazaki S."/>
            <person name="Fujita N."/>
        </authorList>
    </citation>
    <scope>NUCLEOTIDE SEQUENCE [LARGE SCALE GENOMIC DNA]</scope>
    <source>
        <strain evidence="4">ATCC 700054 / DSM 10555 / JCM 9379 / NBRC 101784 / NCIMB 13414 / VKM Ac-1990 / NM-1</strain>
    </source>
</reference>
<dbReference type="GO" id="GO:0003676">
    <property type="term" value="F:nucleic acid binding"/>
    <property type="evidence" value="ECO:0007669"/>
    <property type="project" value="InterPro"/>
</dbReference>
<dbReference type="HAMAP" id="MF_00048">
    <property type="entry name" value="UPF0102"/>
    <property type="match status" value="1"/>
</dbReference>
<protein>
    <recommendedName>
        <fullName evidence="2">UPF0102 protein MLP_16670</fullName>
    </recommendedName>
</protein>
<name>F5XRJ1_MICPN</name>
<keyword evidence="4" id="KW-1185">Reference proteome</keyword>
<comment type="similarity">
    <text evidence="1 2">Belongs to the UPF0102 family.</text>
</comment>
<dbReference type="CDD" id="cd20736">
    <property type="entry name" value="PoNe_Nuclease"/>
    <property type="match status" value="1"/>
</dbReference>
<dbReference type="KEGG" id="mph:MLP_16670"/>
<dbReference type="NCBIfam" id="NF009154">
    <property type="entry name" value="PRK12497.3-3"/>
    <property type="match status" value="1"/>
</dbReference>
<evidence type="ECO:0000313" key="4">
    <source>
        <dbReference type="Proteomes" id="UP000007947"/>
    </source>
</evidence>
<dbReference type="Pfam" id="PF02021">
    <property type="entry name" value="UPF0102"/>
    <property type="match status" value="1"/>
</dbReference>
<dbReference type="SUPFAM" id="SSF52980">
    <property type="entry name" value="Restriction endonuclease-like"/>
    <property type="match status" value="1"/>
</dbReference>
<evidence type="ECO:0000313" key="3">
    <source>
        <dbReference type="EMBL" id="BAK34681.1"/>
    </source>
</evidence>
<dbReference type="PANTHER" id="PTHR34039:SF1">
    <property type="entry name" value="UPF0102 PROTEIN YRAN"/>
    <property type="match status" value="1"/>
</dbReference>
<proteinExistence type="inferred from homology"/>
<accession>F5XRJ1</accession>